<dbReference type="Proteomes" id="UP000216454">
    <property type="component" value="Unassembled WGS sequence"/>
</dbReference>
<dbReference type="SUPFAM" id="SSF50249">
    <property type="entry name" value="Nucleic acid-binding proteins"/>
    <property type="match status" value="1"/>
</dbReference>
<gene>
    <name evidence="4" type="ORF">PSSU_1649</name>
</gene>
<keyword evidence="5" id="KW-1185">Reference proteome</keyword>
<dbReference type="GO" id="GO:0006260">
    <property type="term" value="P:DNA replication"/>
    <property type="evidence" value="ECO:0007669"/>
    <property type="project" value="InterPro"/>
</dbReference>
<evidence type="ECO:0000256" key="2">
    <source>
        <dbReference type="PROSITE-ProRule" id="PRU00252"/>
    </source>
</evidence>
<dbReference type="Pfam" id="PF00436">
    <property type="entry name" value="SSB"/>
    <property type="match status" value="1"/>
</dbReference>
<dbReference type="PROSITE" id="PS50935">
    <property type="entry name" value="SSB"/>
    <property type="match status" value="1"/>
</dbReference>
<evidence type="ECO:0000313" key="4">
    <source>
        <dbReference type="EMBL" id="OZG48825.1"/>
    </source>
</evidence>
<dbReference type="OrthoDB" id="3240418at2"/>
<name>A0A261EPP5_9BIFI</name>
<evidence type="ECO:0000256" key="3">
    <source>
        <dbReference type="RuleBase" id="RU000524"/>
    </source>
</evidence>
<dbReference type="InterPro" id="IPR012340">
    <property type="entry name" value="NA-bd_OB-fold"/>
</dbReference>
<dbReference type="Gene3D" id="2.40.50.140">
    <property type="entry name" value="Nucleic acid-binding proteins"/>
    <property type="match status" value="1"/>
</dbReference>
<protein>
    <recommendedName>
        <fullName evidence="3">Single-stranded DNA-binding protein</fullName>
    </recommendedName>
</protein>
<organism evidence="4 5">
    <name type="scientific">Pseudoscardovia suis</name>
    <dbReference type="NCBI Taxonomy" id="987063"/>
    <lineage>
        <taxon>Bacteria</taxon>
        <taxon>Bacillati</taxon>
        <taxon>Actinomycetota</taxon>
        <taxon>Actinomycetes</taxon>
        <taxon>Bifidobacteriales</taxon>
        <taxon>Bifidobacteriaceae</taxon>
        <taxon>Pseudoscardovia</taxon>
    </lineage>
</organism>
<dbReference type="EMBL" id="MWWQ01000019">
    <property type="protein sequence ID" value="OZG48825.1"/>
    <property type="molecule type" value="Genomic_DNA"/>
</dbReference>
<sequence>MAADSIVVTGHVTADVEVKKTRKGKSFVRFCVANTPRRFDEAQHQWVDAGDTVFMDCVAWDVLAECLPSRIRKGSRVIVVGMLKSSSWEGDDGGKRHRLEVRANDVAVSVRDGVKRAAGAAGRGVLGDEWARDSEF</sequence>
<reference evidence="4 5" key="1">
    <citation type="journal article" date="2017" name="BMC Genomics">
        <title>Comparative genomic and phylogenomic analyses of the Bifidobacteriaceae family.</title>
        <authorList>
            <person name="Lugli G.A."/>
            <person name="Milani C."/>
            <person name="Turroni F."/>
            <person name="Duranti S."/>
            <person name="Mancabelli L."/>
            <person name="Mangifesta M."/>
            <person name="Ferrario C."/>
            <person name="Modesto M."/>
            <person name="Mattarelli P."/>
            <person name="Jiri K."/>
            <person name="van Sinderen D."/>
            <person name="Ventura M."/>
        </authorList>
    </citation>
    <scope>NUCLEOTIDE SEQUENCE [LARGE SCALE GENOMIC DNA]</scope>
    <source>
        <strain evidence="4 5">DSM 24744</strain>
    </source>
</reference>
<keyword evidence="1 2" id="KW-0238">DNA-binding</keyword>
<accession>A0A261EPP5</accession>
<dbReference type="InterPro" id="IPR011344">
    <property type="entry name" value="ssDNA-bd"/>
</dbReference>
<evidence type="ECO:0000256" key="1">
    <source>
        <dbReference type="ARBA" id="ARBA00023125"/>
    </source>
</evidence>
<proteinExistence type="predicted"/>
<dbReference type="NCBIfam" id="TIGR00621">
    <property type="entry name" value="ssb"/>
    <property type="match status" value="1"/>
</dbReference>
<dbReference type="AlphaFoldDB" id="A0A261EPP5"/>
<dbReference type="RefSeq" id="WP_157847265.1">
    <property type="nucleotide sequence ID" value="NZ_MWWQ01000019.1"/>
</dbReference>
<evidence type="ECO:0000313" key="5">
    <source>
        <dbReference type="Proteomes" id="UP000216454"/>
    </source>
</evidence>
<dbReference type="InterPro" id="IPR000424">
    <property type="entry name" value="Primosome_PriB/ssb"/>
</dbReference>
<comment type="caution">
    <text evidence="4">The sequence shown here is derived from an EMBL/GenBank/DDBJ whole genome shotgun (WGS) entry which is preliminary data.</text>
</comment>
<dbReference type="GO" id="GO:0003697">
    <property type="term" value="F:single-stranded DNA binding"/>
    <property type="evidence" value="ECO:0007669"/>
    <property type="project" value="InterPro"/>
</dbReference>
<dbReference type="CDD" id="cd04496">
    <property type="entry name" value="SSB_OBF"/>
    <property type="match status" value="1"/>
</dbReference>